<dbReference type="Gene3D" id="3.40.50.970">
    <property type="match status" value="2"/>
</dbReference>
<feature type="domain" description="Thiamine pyrophosphate enzyme TPP-binding" evidence="5">
    <location>
        <begin position="404"/>
        <end position="551"/>
    </location>
</feature>
<evidence type="ECO:0000256" key="1">
    <source>
        <dbReference type="ARBA" id="ARBA00007812"/>
    </source>
</evidence>
<name>A0ABW5AFT2_9BRAD</name>
<feature type="domain" description="Thiamine pyrophosphate enzyme central" evidence="4">
    <location>
        <begin position="212"/>
        <end position="337"/>
    </location>
</feature>
<dbReference type="InterPro" id="IPR029035">
    <property type="entry name" value="DHS-like_NAD/FAD-binding_dom"/>
</dbReference>
<evidence type="ECO:0000256" key="2">
    <source>
        <dbReference type="ARBA" id="ARBA00023052"/>
    </source>
</evidence>
<dbReference type="Pfam" id="PF02775">
    <property type="entry name" value="TPP_enzyme_C"/>
    <property type="match status" value="1"/>
</dbReference>
<dbReference type="InterPro" id="IPR012001">
    <property type="entry name" value="Thiamin_PyroP_enz_TPP-bd_dom"/>
</dbReference>
<reference evidence="8" key="1">
    <citation type="journal article" date="2019" name="Int. J. Syst. Evol. Microbiol.">
        <title>The Global Catalogue of Microorganisms (GCM) 10K type strain sequencing project: providing services to taxonomists for standard genome sequencing and annotation.</title>
        <authorList>
            <consortium name="The Broad Institute Genomics Platform"/>
            <consortium name="The Broad Institute Genome Sequencing Center for Infectious Disease"/>
            <person name="Wu L."/>
            <person name="Ma J."/>
        </authorList>
    </citation>
    <scope>NUCLEOTIDE SEQUENCE [LARGE SCALE GENOMIC DNA]</scope>
    <source>
        <strain evidence="8">CGMCC 1.6774</strain>
    </source>
</reference>
<dbReference type="SUPFAM" id="SSF52518">
    <property type="entry name" value="Thiamin diphosphate-binding fold (THDP-binding)"/>
    <property type="match status" value="2"/>
</dbReference>
<gene>
    <name evidence="7" type="ORF">ACFSOX_04210</name>
</gene>
<evidence type="ECO:0000256" key="3">
    <source>
        <dbReference type="RuleBase" id="RU362132"/>
    </source>
</evidence>
<organism evidence="7 8">
    <name type="scientific">Rhodoplanes azumiensis</name>
    <dbReference type="NCBI Taxonomy" id="1897628"/>
    <lineage>
        <taxon>Bacteria</taxon>
        <taxon>Pseudomonadati</taxon>
        <taxon>Pseudomonadota</taxon>
        <taxon>Alphaproteobacteria</taxon>
        <taxon>Hyphomicrobiales</taxon>
        <taxon>Nitrobacteraceae</taxon>
        <taxon>Rhodoplanes</taxon>
    </lineage>
</organism>
<comment type="caution">
    <text evidence="7">The sequence shown here is derived from an EMBL/GenBank/DDBJ whole genome shotgun (WGS) entry which is preliminary data.</text>
</comment>
<dbReference type="CDD" id="cd07035">
    <property type="entry name" value="TPP_PYR_POX_like"/>
    <property type="match status" value="1"/>
</dbReference>
<accession>A0ABW5AFT2</accession>
<dbReference type="CDD" id="cd00568">
    <property type="entry name" value="TPP_enzymes"/>
    <property type="match status" value="1"/>
</dbReference>
<dbReference type="InterPro" id="IPR045229">
    <property type="entry name" value="TPP_enz"/>
</dbReference>
<evidence type="ECO:0000313" key="7">
    <source>
        <dbReference type="EMBL" id="MFD2181345.1"/>
    </source>
</evidence>
<dbReference type="EMBL" id="JBHUIW010000003">
    <property type="protein sequence ID" value="MFD2181345.1"/>
    <property type="molecule type" value="Genomic_DNA"/>
</dbReference>
<protein>
    <submittedName>
        <fullName evidence="7">Thiamine pyrophosphate-binding protein</fullName>
    </submittedName>
</protein>
<feature type="domain" description="Thiamine pyrophosphate enzyme N-terminal TPP-binding" evidence="6">
    <location>
        <begin position="3"/>
        <end position="116"/>
    </location>
</feature>
<dbReference type="Proteomes" id="UP001597314">
    <property type="component" value="Unassembled WGS sequence"/>
</dbReference>
<dbReference type="Pfam" id="PF02776">
    <property type="entry name" value="TPP_enzyme_N"/>
    <property type="match status" value="1"/>
</dbReference>
<dbReference type="PANTHER" id="PTHR18968:SF167">
    <property type="entry name" value="ACETOLACTATE SYNTHASE LARGE SUBUNIT ILVB2-RELATED"/>
    <property type="match status" value="1"/>
</dbReference>
<proteinExistence type="inferred from homology"/>
<dbReference type="RefSeq" id="WP_378476531.1">
    <property type="nucleotide sequence ID" value="NZ_JBHUIW010000003.1"/>
</dbReference>
<evidence type="ECO:0000259" key="4">
    <source>
        <dbReference type="Pfam" id="PF00205"/>
    </source>
</evidence>
<dbReference type="InterPro" id="IPR011766">
    <property type="entry name" value="TPP_enzyme_TPP-bd"/>
</dbReference>
<evidence type="ECO:0000313" key="8">
    <source>
        <dbReference type="Proteomes" id="UP001597314"/>
    </source>
</evidence>
<keyword evidence="8" id="KW-1185">Reference proteome</keyword>
<dbReference type="InterPro" id="IPR029061">
    <property type="entry name" value="THDP-binding"/>
</dbReference>
<evidence type="ECO:0000259" key="6">
    <source>
        <dbReference type="Pfam" id="PF02776"/>
    </source>
</evidence>
<dbReference type="PANTHER" id="PTHR18968">
    <property type="entry name" value="THIAMINE PYROPHOSPHATE ENZYMES"/>
    <property type="match status" value="1"/>
</dbReference>
<evidence type="ECO:0000259" key="5">
    <source>
        <dbReference type="Pfam" id="PF02775"/>
    </source>
</evidence>
<dbReference type="SUPFAM" id="SSF52467">
    <property type="entry name" value="DHS-like NAD/FAD-binding domain"/>
    <property type="match status" value="1"/>
</dbReference>
<keyword evidence="2 3" id="KW-0786">Thiamine pyrophosphate</keyword>
<dbReference type="InterPro" id="IPR012000">
    <property type="entry name" value="Thiamin_PyroP_enz_cen_dom"/>
</dbReference>
<sequence>MAKGTDFILAALAAEGLDHLFMVPGGLIDPLLPAIGRQTALTPIVAAHEGGAAYMADGYARASGRFGAVVGIGGPGLANMATAVAAARTDSSPVLVLSGEVARAMEGLGAFQDASQATLDDTALMRPLTRLSATVTDAAGLNHWLRHGLTTMLARPRGPVHLSLSRDVLTGDVDAAYAPVSPYFADLAPLGLPQAEAALAALTVALTGGRTRRAMILAGAGVADPASAALLKEVAERWAIPVATTLRAKDVFPEDHPLSLGVFGYAGTRHATAAVFAENLDLLLVLGSGLNERDTMHWTLRARSKAAAIHVNTDMDELTAHCEVTHAVPGSARAFLDLMRNRLDDGAAADAGRAARRSWLDTIKAAPRFYDTDTCARPGAPIHPATAVTALRRAFPRDGIVLVDSGAHRAFMGHHWTAYEPGTYVSATNLGPMGWAIPAAVGVQCARPDRRVAVVTGDGCMHMHGIEVQTAARHRMPIVYVVLNNAALGNVWLRAHTEGPVPAALTSLPDHDWAGFARALGASGFTVTDPARLDETFAQALACGTTAVVDVKTDKACPTPVYDFAAGVAAWSYHE</sequence>
<comment type="similarity">
    <text evidence="1 3">Belongs to the TPP enzyme family.</text>
</comment>
<dbReference type="Pfam" id="PF00205">
    <property type="entry name" value="TPP_enzyme_M"/>
    <property type="match status" value="1"/>
</dbReference>
<dbReference type="Gene3D" id="3.40.50.1220">
    <property type="entry name" value="TPP-binding domain"/>
    <property type="match status" value="1"/>
</dbReference>